<dbReference type="AlphaFoldDB" id="A0A427SZ43"/>
<dbReference type="EMBL" id="RSEC01000060">
    <property type="protein sequence ID" value="RSD10490.1"/>
    <property type="molecule type" value="Genomic_DNA"/>
</dbReference>
<comment type="caution">
    <text evidence="3">The sequence shown here is derived from an EMBL/GenBank/DDBJ whole genome shotgun (WGS) entry which is preliminary data.</text>
</comment>
<dbReference type="Gene3D" id="3.30.10.20">
    <property type="match status" value="1"/>
</dbReference>
<dbReference type="OrthoDB" id="3634892at2"/>
<feature type="compositionally biased region" description="Basic and acidic residues" evidence="1">
    <location>
        <begin position="77"/>
        <end position="90"/>
    </location>
</feature>
<keyword evidence="4" id="KW-1185">Reference proteome</keyword>
<evidence type="ECO:0000313" key="3">
    <source>
        <dbReference type="EMBL" id="RSD10490.1"/>
    </source>
</evidence>
<dbReference type="CDD" id="cd06577">
    <property type="entry name" value="PASTA_pknB"/>
    <property type="match status" value="1"/>
</dbReference>
<feature type="region of interest" description="Disordered" evidence="1">
    <location>
        <begin position="71"/>
        <end position="97"/>
    </location>
</feature>
<dbReference type="Pfam" id="PF03793">
    <property type="entry name" value="PASTA"/>
    <property type="match status" value="1"/>
</dbReference>
<evidence type="ECO:0000256" key="1">
    <source>
        <dbReference type="SAM" id="MobiDB-lite"/>
    </source>
</evidence>
<protein>
    <submittedName>
        <fullName evidence="3">PASTA domain-containing protein</fullName>
    </submittedName>
</protein>
<evidence type="ECO:0000313" key="4">
    <source>
        <dbReference type="Proteomes" id="UP000267081"/>
    </source>
</evidence>
<sequence length="97" mass="10366">MADEPRPVVVPDFRGRQALDAWLSGHDAGLTLQGPDPDSPHPLLNGLVVAQLPAAGTRLDRWGTVTVWVTSGGDPGGVREPRRPRPDLRAEPGYGEP</sequence>
<reference evidence="3 4" key="1">
    <citation type="submission" date="2018-12" db="EMBL/GenBank/DDBJ databases">
        <title>Amycolatopsis eburnea sp. nov. actinomycete associate with arbuscular mycorrhiza fungal spore.</title>
        <authorList>
            <person name="Lumyong S."/>
            <person name="Chaiya L."/>
        </authorList>
    </citation>
    <scope>NUCLEOTIDE SEQUENCE [LARGE SCALE GENOMIC DNA]</scope>
    <source>
        <strain evidence="3 4">GLM-1</strain>
    </source>
</reference>
<name>A0A427SZ43_9PSEU</name>
<proteinExistence type="predicted"/>
<gene>
    <name evidence="3" type="ORF">EIY87_37200</name>
</gene>
<dbReference type="InterPro" id="IPR005543">
    <property type="entry name" value="PASTA_dom"/>
</dbReference>
<feature type="domain" description="PASTA" evidence="2">
    <location>
        <begin position="8"/>
        <end position="69"/>
    </location>
</feature>
<evidence type="ECO:0000259" key="2">
    <source>
        <dbReference type="Pfam" id="PF03793"/>
    </source>
</evidence>
<dbReference type="RefSeq" id="WP_125314642.1">
    <property type="nucleotide sequence ID" value="NZ_RSEC01000060.1"/>
</dbReference>
<accession>A0A427SZ43</accession>
<dbReference type="Proteomes" id="UP000267081">
    <property type="component" value="Unassembled WGS sequence"/>
</dbReference>
<organism evidence="3 4">
    <name type="scientific">Amycolatopsis eburnea</name>
    <dbReference type="NCBI Taxonomy" id="2267691"/>
    <lineage>
        <taxon>Bacteria</taxon>
        <taxon>Bacillati</taxon>
        <taxon>Actinomycetota</taxon>
        <taxon>Actinomycetes</taxon>
        <taxon>Pseudonocardiales</taxon>
        <taxon>Pseudonocardiaceae</taxon>
        <taxon>Amycolatopsis</taxon>
    </lineage>
</organism>